<organism evidence="2 3">
    <name type="scientific">Meloidogyne enterolobii</name>
    <name type="common">Root-knot nematode worm</name>
    <name type="synonym">Meloidogyne mayaguensis</name>
    <dbReference type="NCBI Taxonomy" id="390850"/>
    <lineage>
        <taxon>Eukaryota</taxon>
        <taxon>Metazoa</taxon>
        <taxon>Ecdysozoa</taxon>
        <taxon>Nematoda</taxon>
        <taxon>Chromadorea</taxon>
        <taxon>Rhabditida</taxon>
        <taxon>Tylenchina</taxon>
        <taxon>Tylenchomorpha</taxon>
        <taxon>Tylenchoidea</taxon>
        <taxon>Meloidogynidae</taxon>
        <taxon>Meloidogyninae</taxon>
        <taxon>Meloidogyne</taxon>
    </lineage>
</organism>
<reference evidence="2 3" key="1">
    <citation type="submission" date="2020-08" db="EMBL/GenBank/DDBJ databases">
        <authorList>
            <person name="Koutsovoulos G."/>
            <person name="Danchin GJ E."/>
        </authorList>
    </citation>
    <scope>NUCLEOTIDE SEQUENCE [LARGE SCALE GENOMIC DNA]</scope>
</reference>
<keyword evidence="1" id="KW-0732">Signal</keyword>
<evidence type="ECO:0000313" key="3">
    <source>
        <dbReference type="Proteomes" id="UP000580250"/>
    </source>
</evidence>
<dbReference type="Proteomes" id="UP000580250">
    <property type="component" value="Unassembled WGS sequence"/>
</dbReference>
<proteinExistence type="predicted"/>
<evidence type="ECO:0000256" key="1">
    <source>
        <dbReference type="SAM" id="SignalP"/>
    </source>
</evidence>
<comment type="caution">
    <text evidence="2">The sequence shown here is derived from an EMBL/GenBank/DDBJ whole genome shotgun (WGS) entry which is preliminary data.</text>
</comment>
<protein>
    <submittedName>
        <fullName evidence="2">Uncharacterized protein</fullName>
    </submittedName>
</protein>
<dbReference type="EMBL" id="CAJEWN010000029">
    <property type="protein sequence ID" value="CAD2142448.1"/>
    <property type="molecule type" value="Genomic_DNA"/>
</dbReference>
<name>A0A6V7U1K2_MELEN</name>
<evidence type="ECO:0000313" key="2">
    <source>
        <dbReference type="EMBL" id="CAD2142448.1"/>
    </source>
</evidence>
<accession>A0A6V7U1K2</accession>
<gene>
    <name evidence="2" type="ORF">MENT_LOCUS7228</name>
</gene>
<feature type="signal peptide" evidence="1">
    <location>
        <begin position="1"/>
        <end position="21"/>
    </location>
</feature>
<sequence length="129" mass="15277">MNLKKYEIFLFICILHELSECMNNDESHVGNTIKRGGEQSKCKEILKNKRREEPKNLMNARRELLNVQNESSNKGIVIEDHKKRMFHYEFNPGVDITFDQLFPDEKSAKHFLKGYDRKHPNDQKLEGKN</sequence>
<feature type="chain" id="PRO_5028278040" evidence="1">
    <location>
        <begin position="22"/>
        <end position="129"/>
    </location>
</feature>
<dbReference type="AlphaFoldDB" id="A0A6V7U1K2"/>